<reference evidence="5 6" key="1">
    <citation type="journal article" date="2013" name="BMC Genomics">
        <title>The genome and transcriptome of the pine saprophyte Ophiostoma piceae, and a comparison with the bark beetle-associated pine pathogen Grosmannia clavigera.</title>
        <authorList>
            <person name="Haridas S."/>
            <person name="Wang Y."/>
            <person name="Lim L."/>
            <person name="Massoumi Alamouti S."/>
            <person name="Jackman S."/>
            <person name="Docking R."/>
            <person name="Robertson G."/>
            <person name="Birol I."/>
            <person name="Bohlmann J."/>
            <person name="Breuil C."/>
        </authorList>
    </citation>
    <scope>NUCLEOTIDE SEQUENCE [LARGE SCALE GENOMIC DNA]</scope>
    <source>
        <strain evidence="5 6">UAMH 11346</strain>
    </source>
</reference>
<dbReference type="GO" id="GO:0044778">
    <property type="term" value="P:meiotic DNA integrity checkpoint signaling"/>
    <property type="evidence" value="ECO:0007669"/>
    <property type="project" value="TreeGrafter"/>
</dbReference>
<dbReference type="PANTHER" id="PTHR12900">
    <property type="entry name" value="MITOTIC AND DNA DAMAGE CHECKPOINT PROTEIN HUS1"/>
    <property type="match status" value="1"/>
</dbReference>
<dbReference type="VEuPathDB" id="FungiDB:F503_07823"/>
<dbReference type="STRING" id="1262450.S3C329"/>
<dbReference type="Proteomes" id="UP000016923">
    <property type="component" value="Unassembled WGS sequence"/>
</dbReference>
<dbReference type="GO" id="GO:0030896">
    <property type="term" value="C:checkpoint clamp complex"/>
    <property type="evidence" value="ECO:0007669"/>
    <property type="project" value="InterPro"/>
</dbReference>
<dbReference type="GO" id="GO:0006289">
    <property type="term" value="P:nucleotide-excision repair"/>
    <property type="evidence" value="ECO:0007669"/>
    <property type="project" value="TreeGrafter"/>
</dbReference>
<dbReference type="GO" id="GO:0031573">
    <property type="term" value="P:mitotic intra-S DNA damage checkpoint signaling"/>
    <property type="evidence" value="ECO:0007669"/>
    <property type="project" value="TreeGrafter"/>
</dbReference>
<protein>
    <recommendedName>
        <fullName evidence="4">Checkpoint protein</fullName>
    </recommendedName>
</protein>
<proteinExistence type="inferred from homology"/>
<dbReference type="GO" id="GO:0005730">
    <property type="term" value="C:nucleolus"/>
    <property type="evidence" value="ECO:0007669"/>
    <property type="project" value="InterPro"/>
</dbReference>
<dbReference type="GO" id="GO:0033314">
    <property type="term" value="P:mitotic DNA replication checkpoint signaling"/>
    <property type="evidence" value="ECO:0007669"/>
    <property type="project" value="TreeGrafter"/>
</dbReference>
<evidence type="ECO:0000313" key="5">
    <source>
        <dbReference type="EMBL" id="EPE07172.1"/>
    </source>
</evidence>
<dbReference type="Pfam" id="PF04005">
    <property type="entry name" value="Hus1"/>
    <property type="match status" value="1"/>
</dbReference>
<dbReference type="GO" id="GO:0000723">
    <property type="term" value="P:telomere maintenance"/>
    <property type="evidence" value="ECO:0007669"/>
    <property type="project" value="TreeGrafter"/>
</dbReference>
<name>S3C329_OPHP1</name>
<dbReference type="OrthoDB" id="419537at2759"/>
<evidence type="ECO:0000256" key="3">
    <source>
        <dbReference type="ARBA" id="ARBA00023242"/>
    </source>
</evidence>
<dbReference type="AlphaFoldDB" id="S3C329"/>
<keyword evidence="6" id="KW-1185">Reference proteome</keyword>
<dbReference type="EMBL" id="KE148151">
    <property type="protein sequence ID" value="EPE07172.1"/>
    <property type="molecule type" value="Genomic_DNA"/>
</dbReference>
<gene>
    <name evidence="5" type="ORF">F503_07823</name>
</gene>
<comment type="subcellular location">
    <subcellularLocation>
        <location evidence="1">Nucleus</location>
    </subcellularLocation>
</comment>
<evidence type="ECO:0000256" key="1">
    <source>
        <dbReference type="ARBA" id="ARBA00004123"/>
    </source>
</evidence>
<accession>S3C329</accession>
<evidence type="ECO:0000256" key="4">
    <source>
        <dbReference type="PIRNR" id="PIRNR011312"/>
    </source>
</evidence>
<dbReference type="eggNOG" id="KOG3999">
    <property type="taxonomic scope" value="Eukaryota"/>
</dbReference>
<dbReference type="PIRSF" id="PIRSF011312">
    <property type="entry name" value="Cell_cycle_HUS1"/>
    <property type="match status" value="1"/>
</dbReference>
<evidence type="ECO:0000256" key="2">
    <source>
        <dbReference type="ARBA" id="ARBA00005563"/>
    </source>
</evidence>
<dbReference type="Gene3D" id="3.70.10.10">
    <property type="match status" value="1"/>
</dbReference>
<organism evidence="5 6">
    <name type="scientific">Ophiostoma piceae (strain UAMH 11346)</name>
    <name type="common">Sap stain fungus</name>
    <dbReference type="NCBI Taxonomy" id="1262450"/>
    <lineage>
        <taxon>Eukaryota</taxon>
        <taxon>Fungi</taxon>
        <taxon>Dikarya</taxon>
        <taxon>Ascomycota</taxon>
        <taxon>Pezizomycotina</taxon>
        <taxon>Sordariomycetes</taxon>
        <taxon>Sordariomycetidae</taxon>
        <taxon>Ophiostomatales</taxon>
        <taxon>Ophiostomataceae</taxon>
        <taxon>Ophiostoma</taxon>
    </lineage>
</organism>
<dbReference type="GO" id="GO:0035861">
    <property type="term" value="C:site of double-strand break"/>
    <property type="evidence" value="ECO:0007669"/>
    <property type="project" value="TreeGrafter"/>
</dbReference>
<dbReference type="InterPro" id="IPR016580">
    <property type="entry name" value="HUS1"/>
</dbReference>
<evidence type="ECO:0000313" key="6">
    <source>
        <dbReference type="Proteomes" id="UP000016923"/>
    </source>
</evidence>
<dbReference type="PANTHER" id="PTHR12900:SF0">
    <property type="entry name" value="CHECKPOINT PROTEIN"/>
    <property type="match status" value="1"/>
</dbReference>
<dbReference type="HOGENOM" id="CLU_035754_0_0_1"/>
<comment type="similarity">
    <text evidence="2 4">Belongs to the HUS1 family.</text>
</comment>
<dbReference type="GO" id="GO:0000724">
    <property type="term" value="P:double-strand break repair via homologous recombination"/>
    <property type="evidence" value="ECO:0007669"/>
    <property type="project" value="TreeGrafter"/>
</dbReference>
<keyword evidence="3" id="KW-0539">Nucleus</keyword>
<dbReference type="InterPro" id="IPR007150">
    <property type="entry name" value="HUS1/Mec3"/>
</dbReference>
<dbReference type="OMA" id="FQGTIFD"/>
<sequence length="408" mass="43325">MKFKAELRNVRVFSKLVAALSALDKIVWIRLEDEVVRFIVVPDRGSQVWCTFSRDFFFDPDAFVLKSLNAGNAIDLEITLAALQRALRSALQSSTDPVLRLTKRDNVPVLSMTIPTMTNPRGLGAFGFGPVGGQHQTATGRFRESTFGSIGDFDQVTGNTGNHPGSSELELLTRREREKVVVQDMPVRVMTAEAMASVLEPSVPEGDVNIVLPPLLQLKAVSDRFTKLAHAGSSSSGSGSLMGVPGGNGFGSGGTGGLGFGAGAVGGTGAGTGTGTGAGTSGTSPKLELSANMYGVLRLRLLTDTLNVETVWNDLENPPLNEDVLPVPLAEHPSTRYREAGPEKFATVRVDGRDWSRVLSVGRLDGCVIASVIDGTALILHVDVTQPDGSDDPEEMSSITYYVSSYSV</sequence>